<name>A0A4V4H1M0_9BACT</name>
<dbReference type="GO" id="GO:0008664">
    <property type="term" value="F:RNA 2',3'-cyclic 3'-phosphodiesterase activity"/>
    <property type="evidence" value="ECO:0007669"/>
    <property type="project" value="InterPro"/>
</dbReference>
<dbReference type="InterPro" id="IPR009097">
    <property type="entry name" value="Cyclic_Pdiesterase"/>
</dbReference>
<dbReference type="EMBL" id="STFF01000001">
    <property type="protein sequence ID" value="THU41006.1"/>
    <property type="molecule type" value="Genomic_DNA"/>
</dbReference>
<comment type="caution">
    <text evidence="2">The sequence shown here is derived from an EMBL/GenBank/DDBJ whole genome shotgun (WGS) entry which is preliminary data.</text>
</comment>
<organism evidence="2 3">
    <name type="scientific">Niastella caeni</name>
    <dbReference type="NCBI Taxonomy" id="2569763"/>
    <lineage>
        <taxon>Bacteria</taxon>
        <taxon>Pseudomonadati</taxon>
        <taxon>Bacteroidota</taxon>
        <taxon>Chitinophagia</taxon>
        <taxon>Chitinophagales</taxon>
        <taxon>Chitinophagaceae</taxon>
        <taxon>Niastella</taxon>
    </lineage>
</organism>
<sequence length="185" mass="21430">MLYFIAIVTPETINQQVLEWKNYMLQQFNCKVALKSPAHITLIPPFQMPDSAQQEMKDHLQSFAAGKESFSIQLKNFAAFKPRVIYVNVLPNDPLKELRTQLETTLLKSRRFPVKKEDRPFHPHVTIANRDLTKEDFPQAWQHFQSIAYEATFTADAISLLRHNGKIWEIVASFPILSSYSSEVH</sequence>
<keyword evidence="3" id="KW-1185">Reference proteome</keyword>
<dbReference type="RefSeq" id="WP_136575497.1">
    <property type="nucleotide sequence ID" value="NZ_STFF01000001.1"/>
</dbReference>
<gene>
    <name evidence="2" type="primary">thpR</name>
    <name evidence="2" type="ORF">FAM09_02510</name>
</gene>
<dbReference type="PANTHER" id="PTHR40037">
    <property type="entry name" value="PHOSPHOESTERASE YJCG-RELATED"/>
    <property type="match status" value="1"/>
</dbReference>
<reference evidence="2 3" key="1">
    <citation type="submission" date="2019-04" db="EMBL/GenBank/DDBJ databases">
        <title>Niastella caeni sp. nov., isolated from activated sludge.</title>
        <authorList>
            <person name="Sheng M."/>
        </authorList>
    </citation>
    <scope>NUCLEOTIDE SEQUENCE [LARGE SCALE GENOMIC DNA]</scope>
    <source>
        <strain evidence="2 3">HX-2-15</strain>
    </source>
</reference>
<dbReference type="SUPFAM" id="SSF55144">
    <property type="entry name" value="LigT-like"/>
    <property type="match status" value="1"/>
</dbReference>
<dbReference type="Proteomes" id="UP000306918">
    <property type="component" value="Unassembled WGS sequence"/>
</dbReference>
<dbReference type="PANTHER" id="PTHR40037:SF1">
    <property type="entry name" value="PHOSPHOESTERASE SAOUHSC_00951-RELATED"/>
    <property type="match status" value="1"/>
</dbReference>
<evidence type="ECO:0000256" key="1">
    <source>
        <dbReference type="ARBA" id="ARBA00022801"/>
    </source>
</evidence>
<dbReference type="NCBIfam" id="TIGR02258">
    <property type="entry name" value="2_5_ligase"/>
    <property type="match status" value="1"/>
</dbReference>
<dbReference type="Gene3D" id="3.90.1140.10">
    <property type="entry name" value="Cyclic phosphodiesterase"/>
    <property type="match status" value="1"/>
</dbReference>
<dbReference type="InterPro" id="IPR004175">
    <property type="entry name" value="RNA_CPDase"/>
</dbReference>
<evidence type="ECO:0000313" key="3">
    <source>
        <dbReference type="Proteomes" id="UP000306918"/>
    </source>
</evidence>
<protein>
    <submittedName>
        <fullName evidence="2">RNA 2',3'-cyclic phosphodiesterase</fullName>
    </submittedName>
</protein>
<dbReference type="AlphaFoldDB" id="A0A4V4H1M0"/>
<accession>A0A4V4H1M0</accession>
<dbReference type="GO" id="GO:0004113">
    <property type="term" value="F:2',3'-cyclic-nucleotide 3'-phosphodiesterase activity"/>
    <property type="evidence" value="ECO:0007669"/>
    <property type="project" value="InterPro"/>
</dbReference>
<dbReference type="InterPro" id="IPR050580">
    <property type="entry name" value="2H_phosphoesterase_YjcG-like"/>
</dbReference>
<evidence type="ECO:0000313" key="2">
    <source>
        <dbReference type="EMBL" id="THU41006.1"/>
    </source>
</evidence>
<proteinExistence type="predicted"/>
<dbReference type="Pfam" id="PF13563">
    <property type="entry name" value="2_5_RNA_ligase2"/>
    <property type="match status" value="1"/>
</dbReference>
<dbReference type="OrthoDB" id="1951600at2"/>
<keyword evidence="1" id="KW-0378">Hydrolase</keyword>